<dbReference type="SUPFAM" id="SSF144232">
    <property type="entry name" value="HIT/MYND zinc finger-like"/>
    <property type="match status" value="1"/>
</dbReference>
<evidence type="ECO:0000256" key="3">
    <source>
        <dbReference type="ARBA" id="ARBA00022833"/>
    </source>
</evidence>
<keyword evidence="7" id="KW-1185">Reference proteome</keyword>
<dbReference type="OrthoDB" id="76265at2759"/>
<dbReference type="EMBL" id="LCTV02000002">
    <property type="protein sequence ID" value="PRQ76745.1"/>
    <property type="molecule type" value="Genomic_DNA"/>
</dbReference>
<sequence length="565" mass="63907">MTTSSPDSTQQEAPASARFLMEVAAAKLNVNGCWVCGAPTLNKCSSCQSYGTDIRFCSPEHQKLVWPFHRQTCGLRSKPFDLPPLTDEQIARLVAHKDTGIPAFNLLTPPASIYARKIVSLGEYLEEHTGLDRGSFEMASLRAHSSAYQALTFYCAQLWASLAREGFPFDPYRHRRAVLASYYCLARLEYEDLDAVDFYERDLPVHLVAWISYIYRADTRFLTRLTDAFLHRAVTAIAVATIIKRQSATSEYLAFFEHVTEQLLLVALLGIQFLDPHLAKQFAHAITWHLHDAACVRPLVHSMRDDAGVVTFHGVKCVWPYHRKVCGQRSTPFQPPNLTEEEIQRLIDNKQHNMSPRLESNPNIYDPSDFNPADIVSLSIVKAADLPPGSFEMVFVPLAREGLPLEPAIRRFTLFEAHTYFNILDQRALLKPGLEEGSWATHVSDWNGRADAYELEDPVGDSRYNPWLHRALIAYTIARAAMDSLNESSYRDFLRHAIEQLVLASTEGREFSTRDAIIDHAAHVIDKVHDVACIRTQYSIQLHTTGVYTLIGLTCRVEPTCTHKY</sequence>
<gene>
    <name evidence="5" type="primary">FGENESH: predicted gene_2.228</name>
    <name evidence="6" type="ORF">AAT19DRAFT_12163</name>
    <name evidence="5" type="ORF">BN2166_0010590</name>
</gene>
<dbReference type="InterPro" id="IPR002893">
    <property type="entry name" value="Znf_MYND"/>
</dbReference>
<keyword evidence="1" id="KW-0479">Metal-binding</keyword>
<dbReference type="Proteomes" id="UP000239560">
    <property type="component" value="Unassembled WGS sequence"/>
</dbReference>
<evidence type="ECO:0000313" key="7">
    <source>
        <dbReference type="Proteomes" id="UP000199069"/>
    </source>
</evidence>
<dbReference type="EMBL" id="CWKI01000002">
    <property type="protein sequence ID" value="CTR05198.1"/>
    <property type="molecule type" value="Genomic_DNA"/>
</dbReference>
<dbReference type="Proteomes" id="UP000199069">
    <property type="component" value="Unassembled WGS sequence"/>
</dbReference>
<dbReference type="Gene3D" id="6.10.140.2220">
    <property type="match status" value="1"/>
</dbReference>
<feature type="domain" description="MYND-type" evidence="4">
    <location>
        <begin position="33"/>
        <end position="73"/>
    </location>
</feature>
<reference evidence="5 7" key="1">
    <citation type="submission" date="2015-07" db="EMBL/GenBank/DDBJ databases">
        <authorList>
            <person name="Cajimat M.N.B."/>
            <person name="Milazzo M.L."/>
            <person name="Fulhorst C.F."/>
        </authorList>
    </citation>
    <scope>NUCLEOTIDE SEQUENCE [LARGE SCALE GENOMIC DNA]</scope>
    <source>
        <strain evidence="5">Single colony</strain>
    </source>
</reference>
<evidence type="ECO:0000259" key="4">
    <source>
        <dbReference type="Pfam" id="PF01753"/>
    </source>
</evidence>
<accession>A0A0K3C8K5</accession>
<evidence type="ECO:0000313" key="6">
    <source>
        <dbReference type="EMBL" id="PRQ76745.1"/>
    </source>
</evidence>
<evidence type="ECO:0000256" key="2">
    <source>
        <dbReference type="ARBA" id="ARBA00022771"/>
    </source>
</evidence>
<reference evidence="6 8" key="2">
    <citation type="journal article" date="2018" name="Elife">
        <title>Functional genomics of lipid metabolism in the oleaginous yeast Rhodosporidium toruloides.</title>
        <authorList>
            <person name="Coradetti S.T."/>
            <person name="Pinel D."/>
            <person name="Geiselman G."/>
            <person name="Ito M."/>
            <person name="Mondo S."/>
            <person name="Reilly M.C."/>
            <person name="Cheng Y.F."/>
            <person name="Bauer S."/>
            <person name="Grigoriev I."/>
            <person name="Gladden J.M."/>
            <person name="Simmons B.A."/>
            <person name="Brem R."/>
            <person name="Arkin A.P."/>
            <person name="Skerker J.M."/>
        </authorList>
    </citation>
    <scope>NUCLEOTIDE SEQUENCE [LARGE SCALE GENOMIC DNA]</scope>
    <source>
        <strain evidence="6 8">NBRC 0880</strain>
    </source>
</reference>
<dbReference type="AlphaFoldDB" id="A0A0K3C8K5"/>
<dbReference type="Pfam" id="PF01753">
    <property type="entry name" value="zf-MYND"/>
    <property type="match status" value="1"/>
</dbReference>
<name>A0A0K3C8K5_RHOTO</name>
<dbReference type="GO" id="GO:0008270">
    <property type="term" value="F:zinc ion binding"/>
    <property type="evidence" value="ECO:0007669"/>
    <property type="project" value="UniProtKB-KW"/>
</dbReference>
<protein>
    <submittedName>
        <fullName evidence="5 6">Proteophosphoglycan 5</fullName>
    </submittedName>
</protein>
<evidence type="ECO:0000313" key="5">
    <source>
        <dbReference type="EMBL" id="CTR05198.1"/>
    </source>
</evidence>
<evidence type="ECO:0000313" key="8">
    <source>
        <dbReference type="Proteomes" id="UP000239560"/>
    </source>
</evidence>
<proteinExistence type="predicted"/>
<evidence type="ECO:0000256" key="1">
    <source>
        <dbReference type="ARBA" id="ARBA00022723"/>
    </source>
</evidence>
<keyword evidence="2" id="KW-0863">Zinc-finger</keyword>
<organism evidence="5 7">
    <name type="scientific">Rhodotorula toruloides</name>
    <name type="common">Yeast</name>
    <name type="synonym">Rhodosporidium toruloides</name>
    <dbReference type="NCBI Taxonomy" id="5286"/>
    <lineage>
        <taxon>Eukaryota</taxon>
        <taxon>Fungi</taxon>
        <taxon>Dikarya</taxon>
        <taxon>Basidiomycota</taxon>
        <taxon>Pucciniomycotina</taxon>
        <taxon>Microbotryomycetes</taxon>
        <taxon>Sporidiobolales</taxon>
        <taxon>Sporidiobolaceae</taxon>
        <taxon>Rhodotorula</taxon>
    </lineage>
</organism>
<keyword evidence="3" id="KW-0862">Zinc</keyword>